<dbReference type="PANTHER" id="PTHR10338:SF14">
    <property type="entry name" value="INTER-ALPHA-TRYPSIN INHIBITOR HEAVY CHAIN H2"/>
    <property type="match status" value="1"/>
</dbReference>
<dbReference type="Pfam" id="PF06668">
    <property type="entry name" value="ITI_HC_C"/>
    <property type="match status" value="1"/>
</dbReference>
<feature type="domain" description="Inter-alpha-trypsin inhibitor heavy chain C-terminal" evidence="1">
    <location>
        <begin position="55"/>
        <end position="245"/>
    </location>
</feature>
<dbReference type="GO" id="GO:0030212">
    <property type="term" value="P:hyaluronan metabolic process"/>
    <property type="evidence" value="ECO:0007669"/>
    <property type="project" value="InterPro"/>
</dbReference>
<proteinExistence type="predicted"/>
<organism evidence="2 3">
    <name type="scientific">Xiphophorus couchianus</name>
    <name type="common">Monterrey platyfish</name>
    <dbReference type="NCBI Taxonomy" id="32473"/>
    <lineage>
        <taxon>Eukaryota</taxon>
        <taxon>Metazoa</taxon>
        <taxon>Chordata</taxon>
        <taxon>Craniata</taxon>
        <taxon>Vertebrata</taxon>
        <taxon>Euteleostomi</taxon>
        <taxon>Actinopterygii</taxon>
        <taxon>Neopterygii</taxon>
        <taxon>Teleostei</taxon>
        <taxon>Neoteleostei</taxon>
        <taxon>Acanthomorphata</taxon>
        <taxon>Ovalentaria</taxon>
        <taxon>Atherinomorphae</taxon>
        <taxon>Cyprinodontiformes</taxon>
        <taxon>Poeciliidae</taxon>
        <taxon>Poeciliinae</taxon>
        <taxon>Xiphophorus</taxon>
    </lineage>
</organism>
<keyword evidence="3" id="KW-1185">Reference proteome</keyword>
<dbReference type="GeneTree" id="ENSGT00940000157945"/>
<evidence type="ECO:0000313" key="3">
    <source>
        <dbReference type="Proteomes" id="UP000261380"/>
    </source>
</evidence>
<sequence>PAPELRASASTVFVCHPVDGDPHFIIRLPGSNMDVCFNIDSKPGHILSLVSDMGTGVVVNGQLISSKQPHKNRVSSYFGIISVYHQPAGVSVKVGTDRISMADGRSSHSFTWGATADISSASCYSVTISIVKNSHVTVTIDNSIRVTVLLHRVWRKHPVNVDFLGLYIPSNNQYSPLVHGLIGQFSREPEVSVYDVHEGPDPLKEEATMEVKGHTLRVTRYFLLLKDFRHDRKRGSNVYCWFVHNSGKGFIDGRYGDYIMPDLNSFLQTV</sequence>
<dbReference type="Ensembl" id="ENSXCOT00000015959.1">
    <property type="protein sequence ID" value="ENSXCOP00000015764.1"/>
    <property type="gene ID" value="ENSXCOG00000011914.1"/>
</dbReference>
<protein>
    <recommendedName>
        <fullName evidence="1">Inter-alpha-trypsin inhibitor heavy chain C-terminal domain-containing protein</fullName>
    </recommendedName>
</protein>
<accession>A0A3B5M7J7</accession>
<evidence type="ECO:0000259" key="1">
    <source>
        <dbReference type="Pfam" id="PF06668"/>
    </source>
</evidence>
<dbReference type="AlphaFoldDB" id="A0A3B5M7J7"/>
<name>A0A3B5M7J7_9TELE</name>
<dbReference type="PANTHER" id="PTHR10338">
    <property type="entry name" value="INTER-ALPHA-TRYPSIN INHIBITOR HEAVY CHAIN FAMILY MEMBER"/>
    <property type="match status" value="1"/>
</dbReference>
<dbReference type="InterPro" id="IPR050934">
    <property type="entry name" value="ITIH"/>
</dbReference>
<dbReference type="Proteomes" id="UP000261380">
    <property type="component" value="Unplaced"/>
</dbReference>
<evidence type="ECO:0000313" key="2">
    <source>
        <dbReference type="Ensembl" id="ENSXCOP00000015764.1"/>
    </source>
</evidence>
<reference evidence="2" key="2">
    <citation type="submission" date="2025-09" db="UniProtKB">
        <authorList>
            <consortium name="Ensembl"/>
        </authorList>
    </citation>
    <scope>IDENTIFICATION</scope>
</reference>
<dbReference type="InterPro" id="IPR010600">
    <property type="entry name" value="ITI_HC_C"/>
</dbReference>
<reference evidence="2" key="1">
    <citation type="submission" date="2025-08" db="UniProtKB">
        <authorList>
            <consortium name="Ensembl"/>
        </authorList>
    </citation>
    <scope>IDENTIFICATION</scope>
</reference>
<dbReference type="GO" id="GO:0004867">
    <property type="term" value="F:serine-type endopeptidase inhibitor activity"/>
    <property type="evidence" value="ECO:0007669"/>
    <property type="project" value="InterPro"/>
</dbReference>